<keyword evidence="1" id="KW-0812">Transmembrane</keyword>
<keyword evidence="1" id="KW-1133">Transmembrane helix</keyword>
<accession>A0A2M8LY78</accession>
<dbReference type="AlphaFoldDB" id="A0A2M8LY78"/>
<dbReference type="EMBL" id="PGGW01000052">
    <property type="protein sequence ID" value="PJE96901.1"/>
    <property type="molecule type" value="Genomic_DNA"/>
</dbReference>
<sequence length="125" mass="12782">MLTNIATVLAGLIGAGIVFIGARAFWAPQAAAGFGIPGTPTEDRNFRAWLSVKAVRDIASGVFVFVLLVGATPHLLGWFMLAATAIPVGDALIVLRSNGPRAAAYGIHGATAAVMLVTSALLLLA</sequence>
<dbReference type="Proteomes" id="UP000230407">
    <property type="component" value="Unassembled WGS sequence"/>
</dbReference>
<keyword evidence="3" id="KW-1185">Reference proteome</keyword>
<gene>
    <name evidence="2" type="ORF">CUT44_15180</name>
</gene>
<reference evidence="2 3" key="1">
    <citation type="submission" date="2017-11" db="EMBL/GenBank/DDBJ databases">
        <title>Streptomyces carmine sp. nov., a novel actinomycete isolated from Sophora alopecuroides in Xinjiang, China.</title>
        <authorList>
            <person name="Wang Y."/>
            <person name="Luo X."/>
            <person name="Wan C."/>
            <person name="Zhang L."/>
        </authorList>
    </citation>
    <scope>NUCLEOTIDE SEQUENCE [LARGE SCALE GENOMIC DNA]</scope>
    <source>
        <strain evidence="2 3">TRM SA0054</strain>
    </source>
</reference>
<evidence type="ECO:0008006" key="4">
    <source>
        <dbReference type="Google" id="ProtNLM"/>
    </source>
</evidence>
<dbReference type="Pfam" id="PF14087">
    <property type="entry name" value="DUF4267"/>
    <property type="match status" value="1"/>
</dbReference>
<dbReference type="InterPro" id="IPR025363">
    <property type="entry name" value="DUF4267"/>
</dbReference>
<evidence type="ECO:0000313" key="2">
    <source>
        <dbReference type="EMBL" id="PJE96901.1"/>
    </source>
</evidence>
<feature type="transmembrane region" description="Helical" evidence="1">
    <location>
        <begin position="102"/>
        <end position="124"/>
    </location>
</feature>
<comment type="caution">
    <text evidence="2">The sequence shown here is derived from an EMBL/GenBank/DDBJ whole genome shotgun (WGS) entry which is preliminary data.</text>
</comment>
<proteinExistence type="predicted"/>
<organism evidence="2 3">
    <name type="scientific">Streptomyces carminius</name>
    <dbReference type="NCBI Taxonomy" id="2665496"/>
    <lineage>
        <taxon>Bacteria</taxon>
        <taxon>Bacillati</taxon>
        <taxon>Actinomycetota</taxon>
        <taxon>Actinomycetes</taxon>
        <taxon>Kitasatosporales</taxon>
        <taxon>Streptomycetaceae</taxon>
        <taxon>Streptomyces</taxon>
    </lineage>
</organism>
<dbReference type="RefSeq" id="WP_100202394.1">
    <property type="nucleotide sequence ID" value="NZ_PGGW01000052.1"/>
</dbReference>
<protein>
    <recommendedName>
        <fullName evidence="4">DUF4267 domain-containing protein</fullName>
    </recommendedName>
</protein>
<name>A0A2M8LY78_9ACTN</name>
<evidence type="ECO:0000256" key="1">
    <source>
        <dbReference type="SAM" id="Phobius"/>
    </source>
</evidence>
<evidence type="ECO:0000313" key="3">
    <source>
        <dbReference type="Proteomes" id="UP000230407"/>
    </source>
</evidence>
<keyword evidence="1" id="KW-0472">Membrane</keyword>
<feature type="transmembrane region" description="Helical" evidence="1">
    <location>
        <begin position="6"/>
        <end position="26"/>
    </location>
</feature>